<accession>A0A2M9YNL2</accession>
<comment type="caution">
    <text evidence="1">The sequence shown here is derived from an EMBL/GenBank/DDBJ whole genome shotgun (WGS) entry which is preliminary data.</text>
</comment>
<proteinExistence type="predicted"/>
<dbReference type="Pfam" id="PF10934">
    <property type="entry name" value="Sheath_initiator"/>
    <property type="match status" value="1"/>
</dbReference>
<dbReference type="AlphaFoldDB" id="A0A2M9YNL2"/>
<organism evidence="1 4">
    <name type="scientific">Leptospira adleri</name>
    <dbReference type="NCBI Taxonomy" id="2023186"/>
    <lineage>
        <taxon>Bacteria</taxon>
        <taxon>Pseudomonadati</taxon>
        <taxon>Spirochaetota</taxon>
        <taxon>Spirochaetia</taxon>
        <taxon>Leptospirales</taxon>
        <taxon>Leptospiraceae</taxon>
        <taxon>Leptospira</taxon>
    </lineage>
</organism>
<evidence type="ECO:0000313" key="2">
    <source>
        <dbReference type="EMBL" id="PJZ62068.1"/>
    </source>
</evidence>
<keyword evidence="3" id="KW-1185">Reference proteome</keyword>
<protein>
    <submittedName>
        <fullName evidence="1">DUF2634 domain-containing protein</fullName>
    </submittedName>
</protein>
<gene>
    <name evidence="2" type="ORF">CH376_09765</name>
    <name evidence="1" type="ORF">CH380_12080</name>
</gene>
<dbReference type="Proteomes" id="UP000232188">
    <property type="component" value="Unassembled WGS sequence"/>
</dbReference>
<dbReference type="EMBL" id="NPDU01000021">
    <property type="protein sequence ID" value="PJZ62068.1"/>
    <property type="molecule type" value="Genomic_DNA"/>
</dbReference>
<dbReference type="Proteomes" id="UP000232149">
    <property type="component" value="Unassembled WGS sequence"/>
</dbReference>
<evidence type="ECO:0000313" key="3">
    <source>
        <dbReference type="Proteomes" id="UP000232149"/>
    </source>
</evidence>
<dbReference type="InterPro" id="IPR020288">
    <property type="entry name" value="Sheath_initiator"/>
</dbReference>
<sequence>MKGFKIEDGDIVRTNGQSFVLAGLEYYAQRIKHAIRLSLGESAYEPLTGLDWFTIFSTKVSKDRAMIEIRKVILKDPETISVERIEVKETNDSSRRLYIQYSANTKFGTVVGEI</sequence>
<name>A0A2M9YNL2_9LEPT</name>
<dbReference type="RefSeq" id="WP_100785992.1">
    <property type="nucleotide sequence ID" value="NZ_NPDU01000021.1"/>
</dbReference>
<dbReference type="EMBL" id="NPDV01000009">
    <property type="protein sequence ID" value="PJZ53142.1"/>
    <property type="molecule type" value="Genomic_DNA"/>
</dbReference>
<evidence type="ECO:0000313" key="1">
    <source>
        <dbReference type="EMBL" id="PJZ53142.1"/>
    </source>
</evidence>
<reference evidence="3 4" key="1">
    <citation type="submission" date="2017-07" db="EMBL/GenBank/DDBJ databases">
        <title>Leptospira spp. isolated from tropical soils.</title>
        <authorList>
            <person name="Thibeaux R."/>
            <person name="Iraola G."/>
            <person name="Ferres I."/>
            <person name="Bierque E."/>
            <person name="Girault D."/>
            <person name="Soupe-Gilbert M.-E."/>
            <person name="Picardeau M."/>
            <person name="Goarant C."/>
        </authorList>
    </citation>
    <scope>NUCLEOTIDE SEQUENCE [LARGE SCALE GENOMIC DNA]</scope>
    <source>
        <strain evidence="1 4">FH2-B-C1</strain>
        <strain evidence="2 3">FH2-B-D1</strain>
    </source>
</reference>
<evidence type="ECO:0000313" key="4">
    <source>
        <dbReference type="Proteomes" id="UP000232188"/>
    </source>
</evidence>